<evidence type="ECO:0000313" key="3">
    <source>
        <dbReference type="Proteomes" id="UP001648503"/>
    </source>
</evidence>
<protein>
    <submittedName>
        <fullName evidence="2">Uncharacterized protein</fullName>
    </submittedName>
</protein>
<evidence type="ECO:0000256" key="1">
    <source>
        <dbReference type="SAM" id="MobiDB-lite"/>
    </source>
</evidence>
<dbReference type="Proteomes" id="UP001648503">
    <property type="component" value="Unassembled WGS sequence"/>
</dbReference>
<keyword evidence="3" id="KW-1185">Reference proteome</keyword>
<feature type="region of interest" description="Disordered" evidence="1">
    <location>
        <begin position="29"/>
        <end position="76"/>
    </location>
</feature>
<gene>
    <name evidence="2" type="ORF">BASA50_000851</name>
</gene>
<reference evidence="2 3" key="1">
    <citation type="submission" date="2021-02" db="EMBL/GenBank/DDBJ databases">
        <title>Variation within the Batrachochytrium salamandrivorans European outbreak.</title>
        <authorList>
            <person name="Kelly M."/>
            <person name="Pasmans F."/>
            <person name="Shea T.P."/>
            <person name="Munoz J.F."/>
            <person name="Carranza S."/>
            <person name="Cuomo C.A."/>
            <person name="Martel A."/>
        </authorList>
    </citation>
    <scope>NUCLEOTIDE SEQUENCE [LARGE SCALE GENOMIC DNA]</scope>
    <source>
        <strain evidence="2 3">AMFP18/2</strain>
    </source>
</reference>
<accession>A0ABQ8ET22</accession>
<comment type="caution">
    <text evidence="2">The sequence shown here is derived from an EMBL/GenBank/DDBJ whole genome shotgun (WGS) entry which is preliminary data.</text>
</comment>
<sequence>MIGSLVVMARLDEASQTPLQFLFNSALATKRGSSQQNPHKKQDDPSEKSHFLEHATERKCSRYDQADHNSRTLSSL</sequence>
<dbReference type="EMBL" id="JAFCIX010000577">
    <property type="protein sequence ID" value="KAH6585907.1"/>
    <property type="molecule type" value="Genomic_DNA"/>
</dbReference>
<organism evidence="2 3">
    <name type="scientific">Batrachochytrium salamandrivorans</name>
    <dbReference type="NCBI Taxonomy" id="1357716"/>
    <lineage>
        <taxon>Eukaryota</taxon>
        <taxon>Fungi</taxon>
        <taxon>Fungi incertae sedis</taxon>
        <taxon>Chytridiomycota</taxon>
        <taxon>Chytridiomycota incertae sedis</taxon>
        <taxon>Chytridiomycetes</taxon>
        <taxon>Rhizophydiales</taxon>
        <taxon>Rhizophydiales incertae sedis</taxon>
        <taxon>Batrachochytrium</taxon>
    </lineage>
</organism>
<proteinExistence type="predicted"/>
<name>A0ABQ8ET22_9FUNG</name>
<evidence type="ECO:0000313" key="2">
    <source>
        <dbReference type="EMBL" id="KAH6585907.1"/>
    </source>
</evidence>
<feature type="compositionally biased region" description="Basic and acidic residues" evidence="1">
    <location>
        <begin position="40"/>
        <end position="70"/>
    </location>
</feature>